<name>A0AAV2CI98_9ROSI</name>
<dbReference type="Proteomes" id="UP001497516">
    <property type="component" value="Chromosome 1"/>
</dbReference>
<organism evidence="2 3">
    <name type="scientific">Linum trigynum</name>
    <dbReference type="NCBI Taxonomy" id="586398"/>
    <lineage>
        <taxon>Eukaryota</taxon>
        <taxon>Viridiplantae</taxon>
        <taxon>Streptophyta</taxon>
        <taxon>Embryophyta</taxon>
        <taxon>Tracheophyta</taxon>
        <taxon>Spermatophyta</taxon>
        <taxon>Magnoliopsida</taxon>
        <taxon>eudicotyledons</taxon>
        <taxon>Gunneridae</taxon>
        <taxon>Pentapetalae</taxon>
        <taxon>rosids</taxon>
        <taxon>fabids</taxon>
        <taxon>Malpighiales</taxon>
        <taxon>Linaceae</taxon>
        <taxon>Linum</taxon>
    </lineage>
</organism>
<sequence length="116" mass="12830">MHHFGPASDNGGISKSLLTDWLPAGECIQGQASPRAVLERHKNSSGRAPQLAKRHHSGDHRNNLIWSCWEMGIPIAHFLVLLSSQLLLVAFTFCNSCKSMFEAMFLLIPFFIGEGP</sequence>
<evidence type="ECO:0000313" key="3">
    <source>
        <dbReference type="Proteomes" id="UP001497516"/>
    </source>
</evidence>
<keyword evidence="1" id="KW-0812">Transmembrane</keyword>
<gene>
    <name evidence="2" type="ORF">LTRI10_LOCUS3225</name>
</gene>
<feature type="transmembrane region" description="Helical" evidence="1">
    <location>
        <begin position="71"/>
        <end position="94"/>
    </location>
</feature>
<evidence type="ECO:0000256" key="1">
    <source>
        <dbReference type="SAM" id="Phobius"/>
    </source>
</evidence>
<evidence type="ECO:0000313" key="2">
    <source>
        <dbReference type="EMBL" id="CAL1355460.1"/>
    </source>
</evidence>
<keyword evidence="1" id="KW-1133">Transmembrane helix</keyword>
<keyword evidence="1" id="KW-0472">Membrane</keyword>
<protein>
    <submittedName>
        <fullName evidence="2">Uncharacterized protein</fullName>
    </submittedName>
</protein>
<reference evidence="2 3" key="1">
    <citation type="submission" date="2024-04" db="EMBL/GenBank/DDBJ databases">
        <authorList>
            <person name="Fracassetti M."/>
        </authorList>
    </citation>
    <scope>NUCLEOTIDE SEQUENCE [LARGE SCALE GENOMIC DNA]</scope>
</reference>
<dbReference type="EMBL" id="OZ034813">
    <property type="protein sequence ID" value="CAL1355460.1"/>
    <property type="molecule type" value="Genomic_DNA"/>
</dbReference>
<proteinExistence type="predicted"/>
<accession>A0AAV2CI98</accession>
<dbReference type="AlphaFoldDB" id="A0AAV2CI98"/>
<keyword evidence="3" id="KW-1185">Reference proteome</keyword>